<evidence type="ECO:0000256" key="3">
    <source>
        <dbReference type="ARBA" id="ARBA00045430"/>
    </source>
</evidence>
<evidence type="ECO:0000259" key="7">
    <source>
        <dbReference type="PROSITE" id="PS50835"/>
    </source>
</evidence>
<dbReference type="Proteomes" id="UP000808372">
    <property type="component" value="Chromosome 39"/>
</dbReference>
<dbReference type="CDD" id="cd00096">
    <property type="entry name" value="Ig"/>
    <property type="match status" value="1"/>
</dbReference>
<evidence type="ECO:0000256" key="4">
    <source>
        <dbReference type="ARBA" id="ARBA00046458"/>
    </source>
</evidence>
<keyword evidence="6" id="KW-1133">Transmembrane helix</keyword>
<reference evidence="9" key="1">
    <citation type="submission" date="2025-08" db="UniProtKB">
        <authorList>
            <consortium name="RefSeq"/>
        </authorList>
    </citation>
    <scope>IDENTIFICATION</scope>
    <source>
        <tissue evidence="9">White muscle</tissue>
    </source>
</reference>
<dbReference type="RefSeq" id="XP_038834495.1">
    <property type="nucleotide sequence ID" value="XM_038978567.1"/>
</dbReference>
<dbReference type="InterPro" id="IPR003599">
    <property type="entry name" value="Ig_sub"/>
</dbReference>
<feature type="region of interest" description="Disordered" evidence="5">
    <location>
        <begin position="306"/>
        <end position="335"/>
    </location>
</feature>
<evidence type="ECO:0000313" key="8">
    <source>
        <dbReference type="Proteomes" id="UP000808372"/>
    </source>
</evidence>
<feature type="domain" description="Ig-like" evidence="7">
    <location>
        <begin position="1"/>
        <end position="60"/>
    </location>
</feature>
<evidence type="ECO:0000256" key="6">
    <source>
        <dbReference type="SAM" id="Phobius"/>
    </source>
</evidence>
<dbReference type="InterPro" id="IPR036179">
    <property type="entry name" value="Ig-like_dom_sf"/>
</dbReference>
<keyword evidence="8" id="KW-1185">Reference proteome</keyword>
<dbReference type="Pfam" id="PF13927">
    <property type="entry name" value="Ig_3"/>
    <property type="match status" value="1"/>
</dbReference>
<dbReference type="PROSITE" id="PS50835">
    <property type="entry name" value="IG_LIKE"/>
    <property type="match status" value="2"/>
</dbReference>
<sequence length="393" mass="43835">MVSSNNAQKGQEVILTCSTTCTLSDNPTYIWYKNGQHLDESTSQHYSVKIYYSDSYSCAVKGYEALRSPAVCVLGQNCFNVTYTHQSICAVKGSTVELPCTYQHPSNHVVSEPNWYIQEKYNEAPKILSSVPEYAGRAEYLGTKEKDCTLRITDLRERDSAEYKFRFKTQYAEWGYSFPGTTLTVTGLQVKVTPATEKGILTLTCSTTCTLTDDPTYIWYKNGQLLTNPNTQDNYLILDPVSSEDAGRYSCTVEGYNNLHSPVLSVGEQSSLKEAAVGIIVVVLVLILCLSGFMWFRKKASISTSDTRDRVDTAENGQGDSSPMYDNIPGMAMTPTAAQTADPYDQDDVHYASVHHKNQDVPLYFTVQLLQPQKQDEDVQYAAVKFNHPSATQ</sequence>
<feature type="domain" description="Ig-like" evidence="7">
    <location>
        <begin position="179"/>
        <end position="265"/>
    </location>
</feature>
<dbReference type="SMART" id="SM00409">
    <property type="entry name" value="IG"/>
    <property type="match status" value="3"/>
</dbReference>
<accession>A0A8U0Q0G6</accession>
<comment type="function">
    <text evidence="3">Most highly expressed siglec (sialic acid-binding immunoglobulin-like lectin) on B-cells that plays a role in various aspects of B-cell biology including differentiation, antigen presentation, and trafficking to bone marrow. Binds to alpha 2,6-linked sialic acid residues of surface molecules such as CD22 itself, CD45 and IgM in a cis configuration. Can also bind to ligands on other cells as an adhesion molecule in a trans configuration. Acts as an inhibitory coreceptor on the surface of B-cells and inhibits B-cell receptor induced signaling, characterized by inhibition of the calcium mobilization and cellular activation. Mechanistically, the immunoreceptor tyrosine-based inhibitory motif domain is phosphorylated by the Src kinase LYN, which in turn leads to the recruitment of the protein tyrosine phosphatase 1/PTPN6, leading to the negative regulation of BCR signaling. If this negative signaling from is of sufficient strength, apoptosis of the B-cell can be induced.</text>
</comment>
<gene>
    <name evidence="9" type="primary">LOC120032462</name>
</gene>
<dbReference type="SMART" id="SM00408">
    <property type="entry name" value="IGc2"/>
    <property type="match status" value="1"/>
</dbReference>
<evidence type="ECO:0000256" key="5">
    <source>
        <dbReference type="SAM" id="MobiDB-lite"/>
    </source>
</evidence>
<dbReference type="GeneID" id="120032462"/>
<dbReference type="Pfam" id="PF24518">
    <property type="entry name" value="Ig_CD22"/>
    <property type="match status" value="1"/>
</dbReference>
<organism evidence="8 9">
    <name type="scientific">Salvelinus namaycush</name>
    <name type="common">Lake trout</name>
    <name type="synonym">Salmo namaycush</name>
    <dbReference type="NCBI Taxonomy" id="8040"/>
    <lineage>
        <taxon>Eukaryota</taxon>
        <taxon>Metazoa</taxon>
        <taxon>Chordata</taxon>
        <taxon>Craniata</taxon>
        <taxon>Vertebrata</taxon>
        <taxon>Euteleostomi</taxon>
        <taxon>Actinopterygii</taxon>
        <taxon>Neopterygii</taxon>
        <taxon>Teleostei</taxon>
        <taxon>Protacanthopterygii</taxon>
        <taxon>Salmoniformes</taxon>
        <taxon>Salmonidae</taxon>
        <taxon>Salmoninae</taxon>
        <taxon>Salvelinus</taxon>
    </lineage>
</organism>
<protein>
    <recommendedName>
        <fullName evidence="1">B-cell receptor CD22</fullName>
    </recommendedName>
    <alternativeName>
        <fullName evidence="2">Sialic acid-binding Ig-like lectin 2</fullName>
    </alternativeName>
</protein>
<comment type="subunit">
    <text evidence="4">Predominantly monomer of isoform CD22-beta. Also found as heterodimer of isoform CD22-beta and a shorter isoform. Interacts with PTPN6/SHP-1, LYN, SYK, PIK3R1/PIK3R2 and PLCG1 upon phosphorylation. Interacts with GRB2, INPP5D and SHC1 upon phosphorylation. May form a complex with INPP5D/SHIP, GRB2 and SHC1.</text>
</comment>
<dbReference type="InterPro" id="IPR056386">
    <property type="entry name" value="Ig_CD22"/>
</dbReference>
<dbReference type="Gene3D" id="2.60.40.10">
    <property type="entry name" value="Immunoglobulins"/>
    <property type="match status" value="3"/>
</dbReference>
<dbReference type="PANTHER" id="PTHR46013">
    <property type="entry name" value="VASCULAR CELL ADHESION MOLECULE 1"/>
    <property type="match status" value="1"/>
</dbReference>
<feature type="transmembrane region" description="Helical" evidence="6">
    <location>
        <begin position="275"/>
        <end position="296"/>
    </location>
</feature>
<proteinExistence type="predicted"/>
<dbReference type="InterPro" id="IPR013783">
    <property type="entry name" value="Ig-like_fold"/>
</dbReference>
<dbReference type="AlphaFoldDB" id="A0A8U0Q0G6"/>
<evidence type="ECO:0000256" key="2">
    <source>
        <dbReference type="ARBA" id="ARBA00041781"/>
    </source>
</evidence>
<dbReference type="PANTHER" id="PTHR46013:SF4">
    <property type="entry name" value="B-CELL RECEPTOR CD22-RELATED"/>
    <property type="match status" value="1"/>
</dbReference>
<evidence type="ECO:0000256" key="1">
    <source>
        <dbReference type="ARBA" id="ARBA00040106"/>
    </source>
</evidence>
<keyword evidence="6" id="KW-0472">Membrane</keyword>
<evidence type="ECO:0000313" key="9">
    <source>
        <dbReference type="RefSeq" id="XP_038834495.1"/>
    </source>
</evidence>
<keyword evidence="6" id="KW-0812">Transmembrane</keyword>
<name>A0A8U0Q0G6_SALNM</name>
<dbReference type="SUPFAM" id="SSF48726">
    <property type="entry name" value="Immunoglobulin"/>
    <property type="match status" value="3"/>
</dbReference>
<dbReference type="KEGG" id="snh:120032462"/>
<dbReference type="InterPro" id="IPR007110">
    <property type="entry name" value="Ig-like_dom"/>
</dbReference>
<dbReference type="InterPro" id="IPR003598">
    <property type="entry name" value="Ig_sub2"/>
</dbReference>